<feature type="region of interest" description="Disordered" evidence="5">
    <location>
        <begin position="305"/>
        <end position="341"/>
    </location>
</feature>
<dbReference type="PANTHER" id="PTHR32114:SF2">
    <property type="entry name" value="ABC TRANSPORTER ABCH.3"/>
    <property type="match status" value="1"/>
</dbReference>
<dbReference type="EMBL" id="SUPK01000002">
    <property type="protein sequence ID" value="TJY43434.1"/>
    <property type="molecule type" value="Genomic_DNA"/>
</dbReference>
<comment type="caution">
    <text evidence="7">The sequence shown here is derived from an EMBL/GenBank/DDBJ whole genome shotgun (WGS) entry which is preliminary data.</text>
</comment>
<dbReference type="Proteomes" id="UP000309673">
    <property type="component" value="Unassembled WGS sequence"/>
</dbReference>
<feature type="coiled-coil region" evidence="4">
    <location>
        <begin position="885"/>
        <end position="943"/>
    </location>
</feature>
<dbReference type="Gene3D" id="3.40.50.300">
    <property type="entry name" value="P-loop containing nucleotide triphosphate hydrolases"/>
    <property type="match status" value="2"/>
</dbReference>
<feature type="coiled-coil region" evidence="4">
    <location>
        <begin position="714"/>
        <end position="769"/>
    </location>
</feature>
<organism evidence="7 8">
    <name type="scientific">Cohnella pontilimi</name>
    <dbReference type="NCBI Taxonomy" id="2564100"/>
    <lineage>
        <taxon>Bacteria</taxon>
        <taxon>Bacillati</taxon>
        <taxon>Bacillota</taxon>
        <taxon>Bacilli</taxon>
        <taxon>Bacillales</taxon>
        <taxon>Paenibacillaceae</taxon>
        <taxon>Cohnella</taxon>
    </lineage>
</organism>
<dbReference type="InterPro" id="IPR038729">
    <property type="entry name" value="Rad50/SbcC_AAA"/>
</dbReference>
<feature type="domain" description="Rad50/SbcC-type AAA" evidence="6">
    <location>
        <begin position="5"/>
        <end position="265"/>
    </location>
</feature>
<dbReference type="PANTHER" id="PTHR32114">
    <property type="entry name" value="ABC TRANSPORTER ABCH.3"/>
    <property type="match status" value="1"/>
</dbReference>
<accession>A0A4U0FGC0</accession>
<dbReference type="RefSeq" id="WP_136776797.1">
    <property type="nucleotide sequence ID" value="NZ_SUPK01000002.1"/>
</dbReference>
<evidence type="ECO:0000256" key="5">
    <source>
        <dbReference type="SAM" id="MobiDB-lite"/>
    </source>
</evidence>
<dbReference type="InterPro" id="IPR027417">
    <property type="entry name" value="P-loop_NTPase"/>
</dbReference>
<keyword evidence="8" id="KW-1185">Reference proteome</keyword>
<dbReference type="GO" id="GO:0006302">
    <property type="term" value="P:double-strand break repair"/>
    <property type="evidence" value="ECO:0007669"/>
    <property type="project" value="InterPro"/>
</dbReference>
<gene>
    <name evidence="7" type="ORF">E5161_06000</name>
</gene>
<comment type="similarity">
    <text evidence="1">Belongs to the SMC family. SbcC subfamily.</text>
</comment>
<dbReference type="Pfam" id="PF13476">
    <property type="entry name" value="AAA_23"/>
    <property type="match status" value="1"/>
</dbReference>
<evidence type="ECO:0000256" key="2">
    <source>
        <dbReference type="ARBA" id="ARBA00011322"/>
    </source>
</evidence>
<name>A0A4U0FGC0_9BACL</name>
<comment type="subunit">
    <text evidence="2">Heterodimer of SbcC and SbcD.</text>
</comment>
<protein>
    <recommendedName>
        <fullName evidence="3">Nuclease SbcCD subunit C</fullName>
    </recommendedName>
</protein>
<dbReference type="OrthoDB" id="9795626at2"/>
<dbReference type="Pfam" id="PF13558">
    <property type="entry name" value="SbcC_Walker_B"/>
    <property type="match status" value="1"/>
</dbReference>
<evidence type="ECO:0000256" key="4">
    <source>
        <dbReference type="SAM" id="Coils"/>
    </source>
</evidence>
<reference evidence="7 8" key="1">
    <citation type="submission" date="2019-04" db="EMBL/GenBank/DDBJ databases">
        <title>Cohnella sp. nov., isolated from soil.</title>
        <authorList>
            <person name="Kim W."/>
        </authorList>
    </citation>
    <scope>NUCLEOTIDE SEQUENCE [LARGE SCALE GENOMIC DNA]</scope>
    <source>
        <strain evidence="7 8">CAU 1483</strain>
    </source>
</reference>
<proteinExistence type="inferred from homology"/>
<dbReference type="GO" id="GO:0016887">
    <property type="term" value="F:ATP hydrolysis activity"/>
    <property type="evidence" value="ECO:0007669"/>
    <property type="project" value="InterPro"/>
</dbReference>
<evidence type="ECO:0000259" key="6">
    <source>
        <dbReference type="Pfam" id="PF13476"/>
    </source>
</evidence>
<feature type="coiled-coil region" evidence="4">
    <location>
        <begin position="797"/>
        <end position="838"/>
    </location>
</feature>
<evidence type="ECO:0000313" key="7">
    <source>
        <dbReference type="EMBL" id="TJY43434.1"/>
    </source>
</evidence>
<dbReference type="SUPFAM" id="SSF52540">
    <property type="entry name" value="P-loop containing nucleoside triphosphate hydrolases"/>
    <property type="match status" value="1"/>
</dbReference>
<evidence type="ECO:0000313" key="8">
    <source>
        <dbReference type="Proteomes" id="UP000309673"/>
    </source>
</evidence>
<dbReference type="AlphaFoldDB" id="A0A4U0FGC0"/>
<keyword evidence="4" id="KW-0175">Coiled coil</keyword>
<evidence type="ECO:0000256" key="3">
    <source>
        <dbReference type="ARBA" id="ARBA00013368"/>
    </source>
</evidence>
<feature type="compositionally biased region" description="Basic and acidic residues" evidence="5">
    <location>
        <begin position="311"/>
        <end position="341"/>
    </location>
</feature>
<evidence type="ECO:0000256" key="1">
    <source>
        <dbReference type="ARBA" id="ARBA00006930"/>
    </source>
</evidence>
<sequence>MKPIRLDIAGLQSYREAQTVDFDLLCQGGVFGIFGPTGSGKSSILDAMTLALYGKVERAAKGTQGIMNGAENKLSVSFTFELSGAGETERYRVERQYKRAGETSVHGAICRLVHVRPEGDVVLADKQNEVDAEVARLIGLEMPDFTRAVVLPQGKFAEFLSLAGKERRQMLQRLFRLERYGDMLAARLSARSDKVKLELKETEAEQQGLGDASPEALQAAAARLAELREAAAGLRVRLTEAETSHAELGRRKERQEELQRIENELSVLTRRAEEMVERERRLDRLNRAAGLEAVLRDADEARDAAASANAAKREAEQRLSVHTAEARRTADESQRLGEEAARREPELLVRLERLEQALQLELETEELARQQAGLAEQLARLEQESVRIAAAVTEQQDLLERGKSRQAALKEQLAALLPAAELSVRLQTAAAKRQQWASLTAQVTDAAKEARETSDRVEMAEARCRQTEAGAADYYREGLMLQAWWNGVSAELEKLREEAAAYSAESASAAERLREWERGREREQLAHLLADSLTDGQPCPVCGSTSHPHPGMRAVPVDGEQAVSNETKAVADAGQRIALLQQEFKSWMERSVWYRNRLTDKLKDSDFDITTDVEALQQAAPSVPPAEAAQDLQEWSGRCSDWLASLSELSQRHDRWESAFSDRLREWAQAKDAVLSCTETSRQAENRRLKAAEQADSFAKAWTSEFPDLAPEQIHAKAEEAAAADREVRDIRERLDKSVGFLEQQELKFREAEREGHELSLRLAETKARKESADALLANAAGRLSERTGGGSASALLAASKQELEQLRTACAEAKAAAENAERHRQESLRQLDTAAERDQAAAAAMERTFKRLADGLNTALFESAEQVRSLLPELPNVPALKQEIEAYRRMESQLTAQRELLRERMTGEPVTPDAWEQSLSVLDSIRRESEEALALTAKAERDVDDLSARRGRWEELERKRAALSAEASRIAQLQSVFRGNAFVEYIAEEQLEQVCVAASERLGFLTRRRYALEVDASGGFVIRDDANGGLRRPVSTLSGGETFLTSLALALALSAQIQLRGKYPLQFFFLDEGFGTLDPELLETVITSLEKLQHSRLAVGIISHVPELQARLPRRLHVTPAEPGGRGSRITYETM</sequence>